<proteinExistence type="inferred from homology"/>
<evidence type="ECO:0000256" key="5">
    <source>
        <dbReference type="ARBA" id="ARBA00023125"/>
    </source>
</evidence>
<dbReference type="Bgee" id="ENSXETG00000034703">
    <property type="expression patterns" value="Expressed in egg cell and 12 other cell types or tissues"/>
</dbReference>
<dbReference type="GO" id="GO:0051382">
    <property type="term" value="P:kinetochore assembly"/>
    <property type="evidence" value="ECO:0007669"/>
    <property type="project" value="InterPro"/>
</dbReference>
<dbReference type="Ensembl" id="ENSXETT00000086544">
    <property type="protein sequence ID" value="ENSXETP00000097635"/>
    <property type="gene ID" value="ENSXETG00000034703"/>
</dbReference>
<reference evidence="9" key="2">
    <citation type="submission" date="2020-05" db="UniProtKB">
        <authorList>
            <consortium name="Ensembl"/>
        </authorList>
    </citation>
    <scope>IDENTIFICATION</scope>
</reference>
<dbReference type="GO" id="GO:0003677">
    <property type="term" value="F:DNA binding"/>
    <property type="evidence" value="ECO:0007669"/>
    <property type="project" value="UniProtKB-KW"/>
</dbReference>
<dbReference type="GeneTree" id="ENSGT00390000002725"/>
<organism evidence="9">
    <name type="scientific">Xenopus tropicalis</name>
    <name type="common">Western clawed frog</name>
    <name type="synonym">Silurana tropicalis</name>
    <dbReference type="NCBI Taxonomy" id="8364"/>
    <lineage>
        <taxon>Eukaryota</taxon>
        <taxon>Metazoa</taxon>
        <taxon>Chordata</taxon>
        <taxon>Craniata</taxon>
        <taxon>Vertebrata</taxon>
        <taxon>Euteleostomi</taxon>
        <taxon>Amphibia</taxon>
        <taxon>Batrachia</taxon>
        <taxon>Anura</taxon>
        <taxon>Pipoidea</taxon>
        <taxon>Pipidae</taxon>
        <taxon>Xenopodinae</taxon>
        <taxon>Xenopus</taxon>
        <taxon>Silurana</taxon>
    </lineage>
</organism>
<accession>A0A6I8SJP4</accession>
<comment type="similarity">
    <text evidence="2">Belongs to the CENP-X/MHF2 family.</text>
</comment>
<dbReference type="AlphaFoldDB" id="A0A6I8SJP4"/>
<dbReference type="PANTHER" id="PTHR28680">
    <property type="entry name" value="CENTROMERE PROTEIN X"/>
    <property type="match status" value="1"/>
</dbReference>
<dbReference type="Gene3D" id="1.20.5.4980">
    <property type="match status" value="1"/>
</dbReference>
<evidence type="ECO:0000256" key="1">
    <source>
        <dbReference type="ARBA" id="ARBA00004123"/>
    </source>
</evidence>
<keyword evidence="5" id="KW-0238">DNA-binding</keyword>
<protein>
    <recommendedName>
        <fullName evidence="3">Centromere protein X</fullName>
    </recommendedName>
</protein>
<evidence type="ECO:0000313" key="9">
    <source>
        <dbReference type="Ensembl" id="ENSXETP00000097635"/>
    </source>
</evidence>
<dbReference type="Gene3D" id="6.10.130.30">
    <property type="match status" value="1"/>
</dbReference>
<dbReference type="InterPro" id="IPR018552">
    <property type="entry name" value="CENP-X"/>
</dbReference>
<name>A0A6I8SJP4_XENTR</name>
<evidence type="ECO:0000256" key="8">
    <source>
        <dbReference type="ARBA" id="ARBA00047146"/>
    </source>
</evidence>
<keyword evidence="7" id="KW-0539">Nucleus</keyword>
<dbReference type="GO" id="GO:0006281">
    <property type="term" value="P:DNA repair"/>
    <property type="evidence" value="ECO:0007669"/>
    <property type="project" value="UniProtKB-KW"/>
</dbReference>
<dbReference type="CDD" id="cd22921">
    <property type="entry name" value="HFD_CENP-X"/>
    <property type="match status" value="1"/>
</dbReference>
<keyword evidence="4" id="KW-0227">DNA damage</keyword>
<evidence type="ECO:0000256" key="3">
    <source>
        <dbReference type="ARBA" id="ARBA00016388"/>
    </source>
</evidence>
<evidence type="ECO:0000256" key="4">
    <source>
        <dbReference type="ARBA" id="ARBA00022763"/>
    </source>
</evidence>
<reference evidence="9" key="1">
    <citation type="journal article" date="2010" name="Science">
        <title>The genome of the Western clawed frog Xenopus tropicalis.</title>
        <authorList>
            <person name="Hellsten U."/>
            <person name="Harland R.M."/>
            <person name="Gilchrist M.J."/>
            <person name="Hendrix D."/>
            <person name="Jurka J."/>
            <person name="Kapitonov V."/>
            <person name="Ovcharenko I."/>
            <person name="Putnam N.H."/>
            <person name="Shu S."/>
            <person name="Taher L."/>
            <person name="Blitz I.L."/>
            <person name="Blumberg B."/>
            <person name="Dichmann D.S."/>
            <person name="Dubchak I."/>
            <person name="Amaya E."/>
            <person name="Detter J.C."/>
            <person name="Fletcher R."/>
            <person name="Gerhard D.S."/>
            <person name="Goodstein D."/>
            <person name="Graves T."/>
            <person name="Grigoriev I.V."/>
            <person name="Grimwood J."/>
            <person name="Kawashima T."/>
            <person name="Lindquist E."/>
            <person name="Lucas S.M."/>
            <person name="Mead P.E."/>
            <person name="Mitros T."/>
            <person name="Ogino H."/>
            <person name="Ohta Y."/>
            <person name="Poliakov A.V."/>
            <person name="Pollet N."/>
            <person name="Robert J."/>
            <person name="Salamov A."/>
            <person name="Sater A.K."/>
            <person name="Schmutz J."/>
            <person name="Terry A."/>
            <person name="Vize P.D."/>
            <person name="Warren W.C."/>
            <person name="Wells D."/>
            <person name="Wills A."/>
            <person name="Wilson R.K."/>
            <person name="Zimmerman L.B."/>
            <person name="Zorn A.M."/>
            <person name="Grainger R."/>
            <person name="Grammer T."/>
            <person name="Khokha M.K."/>
            <person name="Richardson P.M."/>
            <person name="Rokhsar D.S."/>
        </authorList>
    </citation>
    <scope>NUCLEOTIDE SEQUENCE [LARGE SCALE GENOMIC DNA]</scope>
    <source>
        <strain evidence="9">Nigerian</strain>
    </source>
</reference>
<sequence length="150" mass="17013">MERDQDEVAFPKELVSKLLHEHLKNEKMRVSADALLLLAELLKVFVREAAARTARQALVEDITVGDVEQVEKILPQLVRSLLVIPVHFIVTTLPTTKEVAKAQNLFLAAPGFLGLRKISERLVPQEAQVPHPLLYNKLLYTHNMYIQQCV</sequence>
<keyword evidence="6" id="KW-0234">DNA repair</keyword>
<dbReference type="Pfam" id="PF09415">
    <property type="entry name" value="CENP-X"/>
    <property type="match status" value="1"/>
</dbReference>
<evidence type="ECO:0000256" key="6">
    <source>
        <dbReference type="ARBA" id="ARBA00023204"/>
    </source>
</evidence>
<evidence type="ECO:0000256" key="2">
    <source>
        <dbReference type="ARBA" id="ARBA00009359"/>
    </source>
</evidence>
<dbReference type="PANTHER" id="PTHR28680:SF1">
    <property type="entry name" value="CENTROMERE PROTEIN X"/>
    <property type="match status" value="1"/>
</dbReference>
<evidence type="ECO:0000256" key="7">
    <source>
        <dbReference type="ARBA" id="ARBA00023242"/>
    </source>
</evidence>
<comment type="subcellular location">
    <subcellularLocation>
        <location evidence="1">Nucleus</location>
    </subcellularLocation>
</comment>
<comment type="subunit">
    <text evidence="8">Heterodimer with CENPX, sometimes called MHF; this interaction stabilizes both partners. MHF heterodimers can assemble to form tetrameric structures. MHF also coassemble with CENPT-CENPW heterodimers at centromeres to form the tetrameric CENP-T-W-S-X complex. Forms a discrete complex with FANCM and CENPX, called FANCM-MHF; this interaction, probably mediated by direct binding between CENPS and FANCM, leads to synergistic activation of double-stranded DNA binding and strongly stimulates FANCM-mediated DNA remodeling. Recruited by FANCM to the Fanconi anemia (FA) core complex, which consists of CENPS, CENPX, FANCA, FANCB, FANCC, FANCE, FANCF, FANCG, FANCL, FANCM, FAAP24 and FAAP100. The FA core complex associates with Bloom syndrome (BLM) complex, which consists of at least BLM, DNA topoisomerase 3-alpha (TOP3A), RMI1/BLAP75, RPA1/RPA70 and RPA2/RPA32. The super complex between FA and BLM is called BRAFT.</text>
</comment>
<dbReference type="InParanoid" id="A0A6I8SJP4"/>
<dbReference type="GO" id="GO:0005634">
    <property type="term" value="C:nucleus"/>
    <property type="evidence" value="ECO:0007669"/>
    <property type="project" value="UniProtKB-SubCell"/>
</dbReference>